<protein>
    <submittedName>
        <fullName evidence="1">Uncharacterized protein</fullName>
    </submittedName>
</protein>
<gene>
    <name evidence="1" type="ORF">RE6C_03145</name>
</gene>
<evidence type="ECO:0000313" key="1">
    <source>
        <dbReference type="EMBL" id="EMB16121.1"/>
    </source>
</evidence>
<dbReference type="AlphaFoldDB" id="M2A690"/>
<reference evidence="1" key="1">
    <citation type="submission" date="2012-11" db="EMBL/GenBank/DDBJ databases">
        <title>Permanent draft genomes of Rhodopirellula europaea strain SH398 and 6C.</title>
        <authorList>
            <person name="Richter M."/>
            <person name="Richter-Heitmann T."/>
            <person name="Frank C."/>
            <person name="Harder J."/>
            <person name="Glockner F.O."/>
        </authorList>
    </citation>
    <scope>NUCLEOTIDE SEQUENCE</scope>
    <source>
        <strain evidence="1">6C</strain>
    </source>
</reference>
<dbReference type="EMBL" id="ANMO01000133">
    <property type="protein sequence ID" value="EMB16121.1"/>
    <property type="molecule type" value="Genomic_DNA"/>
</dbReference>
<evidence type="ECO:0000313" key="2">
    <source>
        <dbReference type="Proteomes" id="UP000011529"/>
    </source>
</evidence>
<comment type="caution">
    <text evidence="1">The sequence shown here is derived from an EMBL/GenBank/DDBJ whole genome shotgun (WGS) entry which is preliminary data.</text>
</comment>
<keyword evidence="2" id="KW-1185">Reference proteome</keyword>
<name>M2A690_9BACT</name>
<sequence length="70" mass="7627">MPAIYTGNAKLVAVRLKQLERFFWFSGFWHPGCISTNPDANASDGGIQIGTGVNVVPSLKKAPFQEESQC</sequence>
<organism evidence="1 2">
    <name type="scientific">Rhodopirellula europaea 6C</name>
    <dbReference type="NCBI Taxonomy" id="1263867"/>
    <lineage>
        <taxon>Bacteria</taxon>
        <taxon>Pseudomonadati</taxon>
        <taxon>Planctomycetota</taxon>
        <taxon>Planctomycetia</taxon>
        <taxon>Pirellulales</taxon>
        <taxon>Pirellulaceae</taxon>
        <taxon>Rhodopirellula</taxon>
    </lineage>
</organism>
<dbReference type="Proteomes" id="UP000011529">
    <property type="component" value="Unassembled WGS sequence"/>
</dbReference>
<dbReference type="PATRIC" id="fig|1263867.3.peg.3359"/>
<reference evidence="1" key="2">
    <citation type="journal article" date="2013" name="Mar. Genomics">
        <title>Expression of sulfatases in Rhodopirellula baltica and the diversity of sulfatases in the genus Rhodopirellula.</title>
        <authorList>
            <person name="Wegner C.E."/>
            <person name="Richter-Heitmann T."/>
            <person name="Klindworth A."/>
            <person name="Klockow C."/>
            <person name="Richter M."/>
            <person name="Achstetter T."/>
            <person name="Glockner F.O."/>
            <person name="Harder J."/>
        </authorList>
    </citation>
    <scope>NUCLEOTIDE SEQUENCE [LARGE SCALE GENOMIC DNA]</scope>
    <source>
        <strain evidence="1">6C</strain>
    </source>
</reference>
<accession>M2A690</accession>
<proteinExistence type="predicted"/>